<dbReference type="GO" id="GO:0006886">
    <property type="term" value="P:intracellular protein transport"/>
    <property type="evidence" value="ECO:0007669"/>
    <property type="project" value="InterPro"/>
</dbReference>
<proteinExistence type="predicted"/>
<evidence type="ECO:0000259" key="3">
    <source>
        <dbReference type="Pfam" id="PF07064"/>
    </source>
</evidence>
<keyword evidence="2" id="KW-0472">Membrane</keyword>
<evidence type="ECO:0000256" key="2">
    <source>
        <dbReference type="ARBA" id="ARBA00023136"/>
    </source>
</evidence>
<comment type="caution">
    <text evidence="4">The sequence shown here is derived from an EMBL/GenBank/DDBJ whole genome shotgun (WGS) entry which is preliminary data.</text>
</comment>
<evidence type="ECO:0000256" key="1">
    <source>
        <dbReference type="ARBA" id="ARBA00004370"/>
    </source>
</evidence>
<dbReference type="PANTHER" id="PTHR22746">
    <property type="entry name" value="RAB6A-GEF COMPLEX PARTNER PROTEIN 1"/>
    <property type="match status" value="1"/>
</dbReference>
<dbReference type="GO" id="GO:0005829">
    <property type="term" value="C:cytosol"/>
    <property type="evidence" value="ECO:0007669"/>
    <property type="project" value="TreeGrafter"/>
</dbReference>
<dbReference type="GO" id="GO:0000139">
    <property type="term" value="C:Golgi membrane"/>
    <property type="evidence" value="ECO:0007669"/>
    <property type="project" value="TreeGrafter"/>
</dbReference>
<dbReference type="SUPFAM" id="SSF82171">
    <property type="entry name" value="DPP6 N-terminal domain-like"/>
    <property type="match status" value="2"/>
</dbReference>
<dbReference type="OrthoDB" id="67540at2759"/>
<dbReference type="GO" id="GO:0042147">
    <property type="term" value="P:retrograde transport, endosome to Golgi"/>
    <property type="evidence" value="ECO:0007669"/>
    <property type="project" value="TreeGrafter"/>
</dbReference>
<comment type="subcellular location">
    <subcellularLocation>
        <location evidence="1">Membrane</location>
    </subcellularLocation>
</comment>
<dbReference type="HOGENOM" id="CLU_002060_1_0_1"/>
<organism evidence="4 5">
    <name type="scientific">Rhizoctonia solani 123E</name>
    <dbReference type="NCBI Taxonomy" id="1423351"/>
    <lineage>
        <taxon>Eukaryota</taxon>
        <taxon>Fungi</taxon>
        <taxon>Dikarya</taxon>
        <taxon>Basidiomycota</taxon>
        <taxon>Agaricomycotina</taxon>
        <taxon>Agaricomycetes</taxon>
        <taxon>Cantharellales</taxon>
        <taxon>Ceratobasidiaceae</taxon>
        <taxon>Rhizoctonia</taxon>
    </lineage>
</organism>
<sequence>MVQVQCPDESTGGGFAKPSSSAATTCVVTDNNNMYFPTATAQSHATRDPISGQDNEIIDIARNEVRTLFCLLTEDAIAVWKIRPAVLLAYITRSKVSLEAHGVNRNALWSPDSQRLVVLTNTSHIVLINVDTVPTNSPPYGSLSTASSVQFGPGEGHPLPSLSLRFEGVIQIDGNALCISPRESHIMFSTRDPPAVQTIPWPHLEAADPQPDSEKTWLGHDTTLMGQDLPWLIRTDVYVTSISLSRLGGVEVWVMSDGRAYFVHMEAPFVSSPISTSSELASEEHELEVISTREVASIDSAVEPPSDSTSERIFHDKLRWIGTCIHGYDAESPNLPESDRATHATINPQFSVIAIGTASGGLIVVPFPIPGVPPKHTQPQLRIPSLVSTGALTCAEWTSDGYACAIGWERGWGAWSIGGRCLCWAVGMENVGAGIGMNESGKQDAFMSGVRTLFWNPGNTELWVLAAGHSNPPKEPAHSASLFSIPFVKSAIAGQHSPDNTRYAFLQMDDRVLVYRGADQPDMSVINPESDVWQHICVPADYLAYNWPIRSASIAPDGRLIAVAGRRGLVHYSSASGKWKRFLDLKQEQAFAVKGGMIWFHHVLLVACAVGKSYQACNFLVRLFSRDLELTAQNILHREIFVSPVVCLSLVDNNSLLVYTSDNTLFHFLILPTRDSISLHLCGSISFDGIVTVPGIVRGLSWMIPNEHREMGDPVNDLTVATVLLLVGGRLVLLKPRKTGSEEVRYDMQILADRIEFCWVHLEGIGTLENSLWGYDGRGIRLWLDALTLETPSNVISQESPQPTESIQESVNIPLSFYPLSVLMDKGIIIGVEHEIATRGSLPFVLFRIVPATHLFLHHILEHHLTRGRVGDAVQFATHYQHLVFFAHAQEVLLHNVLESEWDRLNAQPLSDATRVLPAVVEFLDHFDTSLEVVVGCARKTEMARWDYLFGTVGNPRDLFEACLSSNLLKVAASYLIVLHTLNELGQTHEDVIRLLQMAIDEKEWPLCRDVLRFLQSADDTGLALRRAVAMSGLLPQTDS</sequence>
<accession>A0A074S7Z1</accession>
<protein>
    <submittedName>
        <fullName evidence="4">RIC1-domain protein</fullName>
    </submittedName>
</protein>
<evidence type="ECO:0000313" key="4">
    <source>
        <dbReference type="EMBL" id="KEP55536.1"/>
    </source>
</evidence>
<dbReference type="PANTHER" id="PTHR22746:SF10">
    <property type="entry name" value="GUANINE NUCLEOTIDE EXCHANGE FACTOR SUBUNIT RIC1"/>
    <property type="match status" value="1"/>
</dbReference>
<name>A0A074S7Z1_9AGAM</name>
<feature type="domain" description="RIC1 C-terminal alpha solenoid region" evidence="3">
    <location>
        <begin position="858"/>
        <end position="1033"/>
    </location>
</feature>
<dbReference type="STRING" id="1423351.A0A074S7Z1"/>
<dbReference type="InterPro" id="IPR040096">
    <property type="entry name" value="Ric1"/>
</dbReference>
<keyword evidence="5" id="KW-1185">Reference proteome</keyword>
<gene>
    <name evidence="4" type="ORF">V565_003000</name>
</gene>
<reference evidence="4 5" key="1">
    <citation type="submission" date="2013-12" db="EMBL/GenBank/DDBJ databases">
        <authorList>
            <person name="Cubeta M."/>
            <person name="Pakala S."/>
            <person name="Fedorova N."/>
            <person name="Thomas E."/>
            <person name="Dean R."/>
            <person name="Jabaji S."/>
            <person name="Neate S."/>
            <person name="Toda T."/>
            <person name="Tavantzis S."/>
            <person name="Vilgalys R."/>
            <person name="Bharathan N."/>
            <person name="Pakala S."/>
            <person name="Losada L.S."/>
            <person name="Zafar N."/>
            <person name="Nierman W."/>
        </authorList>
    </citation>
    <scope>NUCLEOTIDE SEQUENCE [LARGE SCALE GENOMIC DNA]</scope>
    <source>
        <strain evidence="4 5">123E</strain>
    </source>
</reference>
<dbReference type="Pfam" id="PF25440">
    <property type="entry name" value="Beta-prop_RIC1_2nd"/>
    <property type="match status" value="1"/>
</dbReference>
<dbReference type="GO" id="GO:0034066">
    <property type="term" value="C:Ric1-Rgp1 guanyl-nucleotide exchange factor complex"/>
    <property type="evidence" value="ECO:0007669"/>
    <property type="project" value="InterPro"/>
</dbReference>
<dbReference type="Proteomes" id="UP000027456">
    <property type="component" value="Unassembled WGS sequence"/>
</dbReference>
<evidence type="ECO:0000313" key="5">
    <source>
        <dbReference type="Proteomes" id="UP000027456"/>
    </source>
</evidence>
<dbReference type="InterPro" id="IPR009771">
    <property type="entry name" value="RIC1_C"/>
</dbReference>
<dbReference type="Pfam" id="PF07064">
    <property type="entry name" value="RIC1"/>
    <property type="match status" value="1"/>
</dbReference>
<dbReference type="EMBL" id="AZST01000004">
    <property type="protein sequence ID" value="KEP55536.1"/>
    <property type="molecule type" value="Genomic_DNA"/>
</dbReference>
<dbReference type="AlphaFoldDB" id="A0A074S7Z1"/>